<feature type="transmembrane region" description="Helical" evidence="6">
    <location>
        <begin position="152"/>
        <end position="174"/>
    </location>
</feature>
<feature type="transmembrane region" description="Helical" evidence="6">
    <location>
        <begin position="363"/>
        <end position="382"/>
    </location>
</feature>
<comment type="subcellular location">
    <subcellularLocation>
        <location evidence="1">Membrane</location>
        <topology evidence="1">Multi-pass membrane protein</topology>
    </subcellularLocation>
</comment>
<dbReference type="Proteomes" id="UP001143362">
    <property type="component" value="Unassembled WGS sequence"/>
</dbReference>
<keyword evidence="9" id="KW-1185">Reference proteome</keyword>
<comment type="caution">
    <text evidence="8">The sequence shown here is derived from an EMBL/GenBank/DDBJ whole genome shotgun (WGS) entry which is preliminary data.</text>
</comment>
<evidence type="ECO:0000256" key="4">
    <source>
        <dbReference type="ARBA" id="ARBA00022989"/>
    </source>
</evidence>
<proteinExistence type="predicted"/>
<feature type="transmembrane region" description="Helical" evidence="6">
    <location>
        <begin position="341"/>
        <end position="357"/>
    </location>
</feature>
<dbReference type="PANTHER" id="PTHR23504:SF15">
    <property type="entry name" value="MAJOR FACILITATOR SUPERFAMILY (MFS) PROFILE DOMAIN-CONTAINING PROTEIN"/>
    <property type="match status" value="1"/>
</dbReference>
<evidence type="ECO:0000313" key="9">
    <source>
        <dbReference type="Proteomes" id="UP001143362"/>
    </source>
</evidence>
<feature type="transmembrane region" description="Helical" evidence="6">
    <location>
        <begin position="209"/>
        <end position="231"/>
    </location>
</feature>
<name>A0ABT3TDA0_9GAMM</name>
<feature type="transmembrane region" description="Helical" evidence="6">
    <location>
        <begin position="36"/>
        <end position="54"/>
    </location>
</feature>
<dbReference type="SUPFAM" id="SSF103473">
    <property type="entry name" value="MFS general substrate transporter"/>
    <property type="match status" value="1"/>
</dbReference>
<evidence type="ECO:0000256" key="5">
    <source>
        <dbReference type="ARBA" id="ARBA00023136"/>
    </source>
</evidence>
<dbReference type="PANTHER" id="PTHR23504">
    <property type="entry name" value="MAJOR FACILITATOR SUPERFAMILY DOMAIN-CONTAINING PROTEIN 10"/>
    <property type="match status" value="1"/>
</dbReference>
<feature type="transmembrane region" description="Helical" evidence="6">
    <location>
        <begin position="274"/>
        <end position="292"/>
    </location>
</feature>
<reference evidence="8" key="1">
    <citation type="submission" date="2019-02" db="EMBL/GenBank/DDBJ databases">
        <authorList>
            <person name="Li S.-H."/>
        </authorList>
    </citation>
    <scope>NUCLEOTIDE SEQUENCE</scope>
    <source>
        <strain evidence="8">IMCC14734</strain>
    </source>
</reference>
<feature type="transmembrane region" description="Helical" evidence="6">
    <location>
        <begin position="243"/>
        <end position="262"/>
    </location>
</feature>
<gene>
    <name evidence="8" type="ORF">EYC98_05270</name>
</gene>
<keyword evidence="4 6" id="KW-1133">Transmembrane helix</keyword>
<dbReference type="PROSITE" id="PS50850">
    <property type="entry name" value="MFS"/>
    <property type="match status" value="1"/>
</dbReference>
<evidence type="ECO:0000256" key="6">
    <source>
        <dbReference type="SAM" id="Phobius"/>
    </source>
</evidence>
<feature type="transmembrane region" description="Helical" evidence="6">
    <location>
        <begin position="66"/>
        <end position="85"/>
    </location>
</feature>
<dbReference type="Gene3D" id="1.20.1250.20">
    <property type="entry name" value="MFS general substrate transporter like domains"/>
    <property type="match status" value="1"/>
</dbReference>
<accession>A0ABT3TDA0</accession>
<sequence>MPILFATILLDLIGFGIVIPILPFMAPQLGADKLDIALLIVVYAAAAGVCGPFWGRLSDRLGRKPVLIICLSGGALSYVGLALATELWMIYLARTFAGLAAGNFGVATAMIADITTPANRAKGMGMLGAAFGLGMVLGPVLGGTLAGSDGSFMLPCIVAGTMSVAAIIAALFFLPESHGPQQRADHRAHHGSQPTLSLLAMLTENGNRLLVLQFSMHTACVTAITYLLPLWVGDLLGWGAREVGIIFGAQGLMMAILQGLLVGPLSQWMGELRFLRTGVCIMLVGLIMAIFATTTVPMIAAFLIAATGGTFTMPILNSIATKRTPAMLRGRMMGTTSSAGSWGRVVGPLVAGAGLYFYGYPQAWVLCVVMALCLVFWAFFLVPDLSLTKK</sequence>
<evidence type="ECO:0000256" key="2">
    <source>
        <dbReference type="ARBA" id="ARBA00022448"/>
    </source>
</evidence>
<evidence type="ECO:0000256" key="1">
    <source>
        <dbReference type="ARBA" id="ARBA00004141"/>
    </source>
</evidence>
<evidence type="ECO:0000313" key="8">
    <source>
        <dbReference type="EMBL" id="MCX2980278.1"/>
    </source>
</evidence>
<keyword evidence="3 6" id="KW-0812">Transmembrane</keyword>
<dbReference type="InterPro" id="IPR020846">
    <property type="entry name" value="MFS_dom"/>
</dbReference>
<feature type="transmembrane region" description="Helical" evidence="6">
    <location>
        <begin position="12"/>
        <end position="30"/>
    </location>
</feature>
<feature type="domain" description="Major facilitator superfamily (MFS) profile" evidence="7">
    <location>
        <begin position="1"/>
        <end position="386"/>
    </location>
</feature>
<keyword evidence="5 6" id="KW-0472">Membrane</keyword>
<protein>
    <submittedName>
        <fullName evidence="8">MFS transporter</fullName>
    </submittedName>
</protein>
<feature type="transmembrane region" description="Helical" evidence="6">
    <location>
        <begin position="298"/>
        <end position="320"/>
    </location>
</feature>
<dbReference type="InterPro" id="IPR011701">
    <property type="entry name" value="MFS"/>
</dbReference>
<dbReference type="InterPro" id="IPR001958">
    <property type="entry name" value="Tet-R_TetA/multi-R_MdtG-like"/>
</dbReference>
<evidence type="ECO:0000259" key="7">
    <source>
        <dbReference type="PROSITE" id="PS50850"/>
    </source>
</evidence>
<dbReference type="PRINTS" id="PR01035">
    <property type="entry name" value="TCRTETA"/>
</dbReference>
<dbReference type="InterPro" id="IPR036259">
    <property type="entry name" value="MFS_trans_sf"/>
</dbReference>
<organism evidence="8 9">
    <name type="scientific">Candidatus Litorirhabdus singularis</name>
    <dbReference type="NCBI Taxonomy" id="2518993"/>
    <lineage>
        <taxon>Bacteria</taxon>
        <taxon>Pseudomonadati</taxon>
        <taxon>Pseudomonadota</taxon>
        <taxon>Gammaproteobacteria</taxon>
        <taxon>Cellvibrionales</taxon>
        <taxon>Halieaceae</taxon>
        <taxon>Candidatus Litorirhabdus</taxon>
    </lineage>
</organism>
<keyword evidence="2" id="KW-0813">Transport</keyword>
<feature type="transmembrane region" description="Helical" evidence="6">
    <location>
        <begin position="124"/>
        <end position="146"/>
    </location>
</feature>
<evidence type="ECO:0000256" key="3">
    <source>
        <dbReference type="ARBA" id="ARBA00022692"/>
    </source>
</evidence>
<feature type="transmembrane region" description="Helical" evidence="6">
    <location>
        <begin position="91"/>
        <end position="112"/>
    </location>
</feature>
<dbReference type="EMBL" id="SHNN01000001">
    <property type="protein sequence ID" value="MCX2980278.1"/>
    <property type="molecule type" value="Genomic_DNA"/>
</dbReference>
<dbReference type="Pfam" id="PF07690">
    <property type="entry name" value="MFS_1"/>
    <property type="match status" value="1"/>
</dbReference>